<dbReference type="OrthoDB" id="5850953at2759"/>
<proteinExistence type="predicted"/>
<evidence type="ECO:0000313" key="2">
    <source>
        <dbReference type="Proteomes" id="UP000053766"/>
    </source>
</evidence>
<evidence type="ECO:0000313" key="1">
    <source>
        <dbReference type="EMBL" id="KJH43393.1"/>
    </source>
</evidence>
<name>A0A0D8XFM8_DICVI</name>
<sequence>MHNEKQPGAGYNAPYLPRVGPYRSEAQRYDPHSNENKAVHVVQAMHDQVCSKNLNEAKFPLINCNEFDIKNGVPLTVDVPAANNPSQPAQIVFYGNNFVAPQGGAIFLQDIVLEGTISCNDQALDSHPILVGGDFLQKQLDDERLQPIAYTSNSQPTGALKKMDESNEAQTAVKYTIIEFMATNDLSCNFWRSSGKNRWEIGSADRVANPLTGIHSAPDSAQKFLVAPFLNNQASSYTLVSKSLTIPLIEAVFFCFHEYIATYGLVLSVCTDKMDCFYKKNTLILGDAIDQNKRWNIRCIKLPAGEFELRVIAENLGENKGEIGFLPIGLSRDSTGHHSIC</sequence>
<accession>A0A0D8XFM8</accession>
<dbReference type="AlphaFoldDB" id="A0A0D8XFM8"/>
<reference evidence="1 2" key="1">
    <citation type="submission" date="2013-11" db="EMBL/GenBank/DDBJ databases">
        <title>Draft genome of the bovine lungworm Dictyocaulus viviparus.</title>
        <authorList>
            <person name="Mitreva M."/>
        </authorList>
    </citation>
    <scope>NUCLEOTIDE SEQUENCE [LARGE SCALE GENOMIC DNA]</scope>
    <source>
        <strain evidence="1 2">HannoverDv2000</strain>
    </source>
</reference>
<gene>
    <name evidence="1" type="ORF">DICVIV_10585</name>
</gene>
<dbReference type="Proteomes" id="UP000053766">
    <property type="component" value="Unassembled WGS sequence"/>
</dbReference>
<dbReference type="EMBL" id="KN716563">
    <property type="protein sequence ID" value="KJH43393.1"/>
    <property type="molecule type" value="Genomic_DNA"/>
</dbReference>
<reference evidence="2" key="2">
    <citation type="journal article" date="2016" name="Sci. Rep.">
        <title>Dictyocaulus viviparus genome, variome and transcriptome elucidate lungworm biology and support future intervention.</title>
        <authorList>
            <person name="McNulty S.N."/>
            <person name="Strube C."/>
            <person name="Rosa B.A."/>
            <person name="Martin J.C."/>
            <person name="Tyagi R."/>
            <person name="Choi Y.J."/>
            <person name="Wang Q."/>
            <person name="Hallsworth Pepin K."/>
            <person name="Zhang X."/>
            <person name="Ozersky P."/>
            <person name="Wilson R.K."/>
            <person name="Sternberg P.W."/>
            <person name="Gasser R.B."/>
            <person name="Mitreva M."/>
        </authorList>
    </citation>
    <scope>NUCLEOTIDE SEQUENCE [LARGE SCALE GENOMIC DNA]</scope>
    <source>
        <strain evidence="2">HannoverDv2000</strain>
    </source>
</reference>
<evidence type="ECO:0008006" key="3">
    <source>
        <dbReference type="Google" id="ProtNLM"/>
    </source>
</evidence>
<protein>
    <recommendedName>
        <fullName evidence="3">MAM domain-containing protein</fullName>
    </recommendedName>
</protein>
<keyword evidence="2" id="KW-1185">Reference proteome</keyword>
<organism evidence="1 2">
    <name type="scientific">Dictyocaulus viviparus</name>
    <name type="common">Bovine lungworm</name>
    <dbReference type="NCBI Taxonomy" id="29172"/>
    <lineage>
        <taxon>Eukaryota</taxon>
        <taxon>Metazoa</taxon>
        <taxon>Ecdysozoa</taxon>
        <taxon>Nematoda</taxon>
        <taxon>Chromadorea</taxon>
        <taxon>Rhabditida</taxon>
        <taxon>Rhabditina</taxon>
        <taxon>Rhabditomorpha</taxon>
        <taxon>Strongyloidea</taxon>
        <taxon>Metastrongylidae</taxon>
        <taxon>Dictyocaulus</taxon>
    </lineage>
</organism>